<sequence>MFEAPRVCRRSQGPAPATRNRRSGPSALSSSVRRSRFWRRRGGSSLETRPEHLQVLELIVDTATRKAGKLHSCGDEISGDAWAGGDDDDQVEDVIVMAFETAVTCLGSMEVSSPGVDRLLQLCGRLIDALCAIGPTDQGAMGENDRWRDLLCYRWGEAAACLALEMLLVRVQRMCNSTGDKVMISRADKILDAVANAYAHLPVELKTVCFGQATTLISTLVDEGPAYPFTPRMILQLRLLEHLTDCNFLGESDDLDALPWINEYLPSCFDCCGVVLQLMGDPARVNDQDLIGVSRMLDMCLFVIKAGFDYFETRRQDIVNLAEILTPLIIESLVQLANLSQPYFTETSANMPPKIIEARSVEKSLHLLVKMASVVKETEYSTLVKIFELLLSSRTTSNTKDTIPSLVSTCIDVIQQFIFHSEAGAMLRAPLVALLERNDIKALRDTRKIGMQLYSIRDAPKRECTCSSTAISDGEGEFPDRITELVANCLSGIDLGDTVTLPLDQDCRRASSPVMLLRPDAPQWFDEEGSDEKDDRTEMRVWPTTARENMIKMAITNVKFLGLTRQYRSGSIMTLMTKRRKASSSCLWTVVIIRVGNPCSSDNGRPLRLG</sequence>
<accession>A0A9W7D7M4</accession>
<evidence type="ECO:0000313" key="2">
    <source>
        <dbReference type="EMBL" id="GMF56039.1"/>
    </source>
</evidence>
<dbReference type="OrthoDB" id="110470at2759"/>
<evidence type="ECO:0000256" key="1">
    <source>
        <dbReference type="SAM" id="MobiDB-lite"/>
    </source>
</evidence>
<proteinExistence type="predicted"/>
<organism evidence="2 3">
    <name type="scientific">Phytophthora fragariaefolia</name>
    <dbReference type="NCBI Taxonomy" id="1490495"/>
    <lineage>
        <taxon>Eukaryota</taxon>
        <taxon>Sar</taxon>
        <taxon>Stramenopiles</taxon>
        <taxon>Oomycota</taxon>
        <taxon>Peronosporomycetes</taxon>
        <taxon>Peronosporales</taxon>
        <taxon>Peronosporaceae</taxon>
        <taxon>Phytophthora</taxon>
    </lineage>
</organism>
<dbReference type="EMBL" id="BSXT01003894">
    <property type="protein sequence ID" value="GMF56039.1"/>
    <property type="molecule type" value="Genomic_DNA"/>
</dbReference>
<feature type="region of interest" description="Disordered" evidence="1">
    <location>
        <begin position="1"/>
        <end position="33"/>
    </location>
</feature>
<comment type="caution">
    <text evidence="2">The sequence shown here is derived from an EMBL/GenBank/DDBJ whole genome shotgun (WGS) entry which is preliminary data.</text>
</comment>
<reference evidence="2" key="1">
    <citation type="submission" date="2023-04" db="EMBL/GenBank/DDBJ databases">
        <title>Phytophthora fragariaefolia NBRC 109709.</title>
        <authorList>
            <person name="Ichikawa N."/>
            <person name="Sato H."/>
            <person name="Tonouchi N."/>
        </authorList>
    </citation>
    <scope>NUCLEOTIDE SEQUENCE</scope>
    <source>
        <strain evidence="2">NBRC 109709</strain>
    </source>
</reference>
<keyword evidence="3" id="KW-1185">Reference proteome</keyword>
<dbReference type="AlphaFoldDB" id="A0A9W7D7M4"/>
<protein>
    <submittedName>
        <fullName evidence="2">Unnamed protein product</fullName>
    </submittedName>
</protein>
<name>A0A9W7D7M4_9STRA</name>
<dbReference type="Proteomes" id="UP001165121">
    <property type="component" value="Unassembled WGS sequence"/>
</dbReference>
<gene>
    <name evidence="2" type="ORF">Pfra01_002371200</name>
</gene>
<evidence type="ECO:0000313" key="3">
    <source>
        <dbReference type="Proteomes" id="UP001165121"/>
    </source>
</evidence>